<dbReference type="Proteomes" id="UP000076727">
    <property type="component" value="Unassembled WGS sequence"/>
</dbReference>
<keyword evidence="4" id="KW-0274">FAD</keyword>
<dbReference type="SUPFAM" id="SSF51905">
    <property type="entry name" value="FAD/NAD(P)-binding domain"/>
    <property type="match status" value="1"/>
</dbReference>
<evidence type="ECO:0000313" key="8">
    <source>
        <dbReference type="EMBL" id="KZT67064.1"/>
    </source>
</evidence>
<comment type="similarity">
    <text evidence="2">Belongs to the PheA/TfdB FAD monooxygenase family.</text>
</comment>
<comment type="cofactor">
    <cofactor evidence="1">
        <name>FAD</name>
        <dbReference type="ChEBI" id="CHEBI:57692"/>
    </cofactor>
</comment>
<evidence type="ECO:0008006" key="10">
    <source>
        <dbReference type="Google" id="ProtNLM"/>
    </source>
</evidence>
<protein>
    <recommendedName>
        <fullName evidence="10">FAD-binding domain-containing protein</fullName>
    </recommendedName>
</protein>
<dbReference type="OrthoDB" id="1716816at2759"/>
<keyword evidence="5" id="KW-0560">Oxidoreductase</keyword>
<dbReference type="InterPro" id="IPR036249">
    <property type="entry name" value="Thioredoxin-like_sf"/>
</dbReference>
<keyword evidence="9" id="KW-1185">Reference proteome</keyword>
<dbReference type="AlphaFoldDB" id="A0A165NK37"/>
<feature type="domain" description="FAD-binding" evidence="6">
    <location>
        <begin position="12"/>
        <end position="141"/>
    </location>
</feature>
<dbReference type="PANTHER" id="PTHR43004:SF19">
    <property type="entry name" value="BINDING MONOOXYGENASE, PUTATIVE (JCVI)-RELATED"/>
    <property type="match status" value="1"/>
</dbReference>
<name>A0A165NK37_9APHY</name>
<reference evidence="8 9" key="1">
    <citation type="journal article" date="2016" name="Mol. Biol. Evol.">
        <title>Comparative Genomics of Early-Diverging Mushroom-Forming Fungi Provides Insights into the Origins of Lignocellulose Decay Capabilities.</title>
        <authorList>
            <person name="Nagy L.G."/>
            <person name="Riley R."/>
            <person name="Tritt A."/>
            <person name="Adam C."/>
            <person name="Daum C."/>
            <person name="Floudas D."/>
            <person name="Sun H."/>
            <person name="Yadav J.S."/>
            <person name="Pangilinan J."/>
            <person name="Larsson K.H."/>
            <person name="Matsuura K."/>
            <person name="Barry K."/>
            <person name="Labutti K."/>
            <person name="Kuo R."/>
            <person name="Ohm R.A."/>
            <person name="Bhattacharya S.S."/>
            <person name="Shirouzu T."/>
            <person name="Yoshinaga Y."/>
            <person name="Martin F.M."/>
            <person name="Grigoriev I.V."/>
            <person name="Hibbett D.S."/>
        </authorList>
    </citation>
    <scope>NUCLEOTIDE SEQUENCE [LARGE SCALE GENOMIC DNA]</scope>
    <source>
        <strain evidence="8 9">L-15889</strain>
    </source>
</reference>
<evidence type="ECO:0000313" key="9">
    <source>
        <dbReference type="Proteomes" id="UP000076727"/>
    </source>
</evidence>
<evidence type="ECO:0000256" key="2">
    <source>
        <dbReference type="ARBA" id="ARBA00007801"/>
    </source>
</evidence>
<gene>
    <name evidence="8" type="ORF">DAEQUDRAFT_409008</name>
</gene>
<dbReference type="PANTHER" id="PTHR43004">
    <property type="entry name" value="TRK SYSTEM POTASSIUM UPTAKE PROTEIN"/>
    <property type="match status" value="1"/>
</dbReference>
<evidence type="ECO:0000259" key="6">
    <source>
        <dbReference type="Pfam" id="PF01494"/>
    </source>
</evidence>
<dbReference type="EMBL" id="KV429080">
    <property type="protein sequence ID" value="KZT67064.1"/>
    <property type="molecule type" value="Genomic_DNA"/>
</dbReference>
<dbReference type="InterPro" id="IPR012941">
    <property type="entry name" value="Phe_hydrox_C_dim_dom"/>
</dbReference>
<feature type="domain" description="Phenol hydroxylase-like C-terminal dimerisation" evidence="7">
    <location>
        <begin position="444"/>
        <end position="608"/>
    </location>
</feature>
<dbReference type="GO" id="GO:0071949">
    <property type="term" value="F:FAD binding"/>
    <property type="evidence" value="ECO:0007669"/>
    <property type="project" value="InterPro"/>
</dbReference>
<proteinExistence type="inferred from homology"/>
<sequence>MTTHRFAPENLDTDVLIIGAGPGGLMAALALSRLGIKVKLLERRIPGEVAGQGDGFKPRMIEIWESLGIGAELRAVGSHCHRTAIYVPNDEGSGIKEAGQSINIPTDDTPYPYELGASSRITEGIMTRALTAQGIVIEQPTVPESLRIVKAEDGAGEPYVEVTIAKLDENYLAVNRVGPADRSKLVNTPEVLKERRVVRAKYVLGCDGAHSWVRKAVSIALEGEMTNLVWGVVDFTPDTNLPTVRAKTVIASPLSGGILHIPREDNKARVYVSLRKDPNTVAADETQKSTSKESQEKIIQSIEKAYLPYTMRLTNITWCNEYKVGQRVATTFSASNRVFLLGDAARTHSPMAGQGANSAMTDAYDIAWKLAYVLQGRAKADILDTYEAERRVHALELIQLDQDIFDTFRPGVFTAEAFAKLLDDKLMFVSGLGVKCRSRLTVPDDDHLAPGLSIGERVPCVDITRLSDWSPSNLLDLMAYNGHFKLIFLPGDTRVSSFANLLNTFSGRLVGNLSEEVLKFLDIFTVLNIPKDAVCDNLRLPPAFRITENVYVDEAGRSQARQNGRLYQSLGIRPDEGVVIVVRPDCVTTMVTRFLSEDVDKIANYFTTL</sequence>
<dbReference type="Pfam" id="PF07976">
    <property type="entry name" value="Phe_hydrox_dim"/>
    <property type="match status" value="1"/>
</dbReference>
<dbReference type="InterPro" id="IPR038220">
    <property type="entry name" value="PHOX_C_sf"/>
</dbReference>
<dbReference type="InterPro" id="IPR050641">
    <property type="entry name" value="RIFMO-like"/>
</dbReference>
<feature type="domain" description="FAD-binding" evidence="6">
    <location>
        <begin position="194"/>
        <end position="399"/>
    </location>
</feature>
<evidence type="ECO:0000256" key="3">
    <source>
        <dbReference type="ARBA" id="ARBA00022630"/>
    </source>
</evidence>
<evidence type="ECO:0000256" key="5">
    <source>
        <dbReference type="ARBA" id="ARBA00023002"/>
    </source>
</evidence>
<dbReference type="Gene3D" id="3.40.30.20">
    <property type="match status" value="1"/>
</dbReference>
<dbReference type="STRING" id="1314783.A0A165NK37"/>
<evidence type="ECO:0000259" key="7">
    <source>
        <dbReference type="Pfam" id="PF07976"/>
    </source>
</evidence>
<dbReference type="Pfam" id="PF01494">
    <property type="entry name" value="FAD_binding_3"/>
    <property type="match status" value="2"/>
</dbReference>
<evidence type="ECO:0000256" key="1">
    <source>
        <dbReference type="ARBA" id="ARBA00001974"/>
    </source>
</evidence>
<evidence type="ECO:0000256" key="4">
    <source>
        <dbReference type="ARBA" id="ARBA00022827"/>
    </source>
</evidence>
<dbReference type="InterPro" id="IPR002938">
    <property type="entry name" value="FAD-bd"/>
</dbReference>
<dbReference type="Gene3D" id="3.50.50.60">
    <property type="entry name" value="FAD/NAD(P)-binding domain"/>
    <property type="match status" value="1"/>
</dbReference>
<dbReference type="GO" id="GO:0016709">
    <property type="term" value="F:oxidoreductase activity, acting on paired donors, with incorporation or reduction of molecular oxygen, NAD(P)H as one donor, and incorporation of one atom of oxygen"/>
    <property type="evidence" value="ECO:0007669"/>
    <property type="project" value="UniProtKB-ARBA"/>
</dbReference>
<dbReference type="Gene3D" id="3.30.9.10">
    <property type="entry name" value="D-Amino Acid Oxidase, subunit A, domain 2"/>
    <property type="match status" value="1"/>
</dbReference>
<keyword evidence="3" id="KW-0285">Flavoprotein</keyword>
<dbReference type="SUPFAM" id="SSF54373">
    <property type="entry name" value="FAD-linked reductases, C-terminal domain"/>
    <property type="match status" value="1"/>
</dbReference>
<organism evidence="8 9">
    <name type="scientific">Daedalea quercina L-15889</name>
    <dbReference type="NCBI Taxonomy" id="1314783"/>
    <lineage>
        <taxon>Eukaryota</taxon>
        <taxon>Fungi</taxon>
        <taxon>Dikarya</taxon>
        <taxon>Basidiomycota</taxon>
        <taxon>Agaricomycotina</taxon>
        <taxon>Agaricomycetes</taxon>
        <taxon>Polyporales</taxon>
        <taxon>Fomitopsis</taxon>
    </lineage>
</organism>
<dbReference type="SUPFAM" id="SSF52833">
    <property type="entry name" value="Thioredoxin-like"/>
    <property type="match status" value="1"/>
</dbReference>
<accession>A0A165NK37</accession>
<dbReference type="PRINTS" id="PR00420">
    <property type="entry name" value="RNGMNOXGNASE"/>
</dbReference>
<dbReference type="InterPro" id="IPR036188">
    <property type="entry name" value="FAD/NAD-bd_sf"/>
</dbReference>